<evidence type="ECO:0000256" key="9">
    <source>
        <dbReference type="ARBA" id="ARBA00023136"/>
    </source>
</evidence>
<evidence type="ECO:0000256" key="7">
    <source>
        <dbReference type="ARBA" id="ARBA00022801"/>
    </source>
</evidence>
<dbReference type="PANTHER" id="PTHR36844">
    <property type="entry name" value="PROTEASE PRSW"/>
    <property type="match status" value="1"/>
</dbReference>
<feature type="transmembrane region" description="Helical" evidence="10">
    <location>
        <begin position="103"/>
        <end position="123"/>
    </location>
</feature>
<dbReference type="PIRSF" id="PIRSF016933">
    <property type="entry name" value="PrsW"/>
    <property type="match status" value="1"/>
</dbReference>
<dbReference type="AlphaFoldDB" id="A0A419WBA4"/>
<evidence type="ECO:0000256" key="4">
    <source>
        <dbReference type="ARBA" id="ARBA00022475"/>
    </source>
</evidence>
<keyword evidence="12" id="KW-1185">Reference proteome</keyword>
<dbReference type="GO" id="GO:0008233">
    <property type="term" value="F:peptidase activity"/>
    <property type="evidence" value="ECO:0007669"/>
    <property type="project" value="UniProtKB-KW"/>
</dbReference>
<organism evidence="11 12">
    <name type="scientific">Mangrovibacterium diazotrophicum</name>
    <dbReference type="NCBI Taxonomy" id="1261403"/>
    <lineage>
        <taxon>Bacteria</taxon>
        <taxon>Pseudomonadati</taxon>
        <taxon>Bacteroidota</taxon>
        <taxon>Bacteroidia</taxon>
        <taxon>Marinilabiliales</taxon>
        <taxon>Prolixibacteraceae</taxon>
        <taxon>Mangrovibacterium</taxon>
    </lineage>
</organism>
<keyword evidence="5" id="KW-0645">Protease</keyword>
<keyword evidence="6 10" id="KW-0812">Transmembrane</keyword>
<accession>A0A419WBA4</accession>
<dbReference type="GO" id="GO:0005886">
    <property type="term" value="C:plasma membrane"/>
    <property type="evidence" value="ECO:0007669"/>
    <property type="project" value="UniProtKB-SubCell"/>
</dbReference>
<sequence length="233" mass="27078">MNSLLLIALAPVAILLAYIWLRDKYEKEPWQLLLKALALGAISVIPVLFVERFLMGFIDLFSGYLRAFWNAFVVAAFTEELFKFIFLYLLIWKSRDFNEKFDGIVYAVFISLGFAGVENVMYVLNYGHGVGITRALTAVPAHFLFGVSMGYFFGMARFYADRRPAMIRMALLVPMLLHGIYDFILMSQQQLLLLLFIPFVIWMWRFGLKKMRELSDSSVFRFDYNSKDPLKHN</sequence>
<evidence type="ECO:0000256" key="8">
    <source>
        <dbReference type="ARBA" id="ARBA00022989"/>
    </source>
</evidence>
<keyword evidence="7" id="KW-0378">Hydrolase</keyword>
<comment type="caution">
    <text evidence="11">The sequence shown here is derived from an EMBL/GenBank/DDBJ whole genome shotgun (WGS) entry which is preliminary data.</text>
</comment>
<dbReference type="InterPro" id="IPR023596">
    <property type="entry name" value="Peptidase_PrsW_arch/bac"/>
</dbReference>
<keyword evidence="4" id="KW-1003">Cell membrane</keyword>
<comment type="similarity">
    <text evidence="2">Belongs to the protease PrsW family.</text>
</comment>
<evidence type="ECO:0000256" key="2">
    <source>
        <dbReference type="ARBA" id="ARBA00009165"/>
    </source>
</evidence>
<feature type="transmembrane region" description="Helical" evidence="10">
    <location>
        <begin position="67"/>
        <end position="91"/>
    </location>
</feature>
<dbReference type="RefSeq" id="WP_120273879.1">
    <property type="nucleotide sequence ID" value="NZ_RAPN01000001.1"/>
</dbReference>
<feature type="transmembrane region" description="Helical" evidence="10">
    <location>
        <begin position="165"/>
        <end position="184"/>
    </location>
</feature>
<evidence type="ECO:0000313" key="12">
    <source>
        <dbReference type="Proteomes" id="UP000283387"/>
    </source>
</evidence>
<evidence type="ECO:0000256" key="6">
    <source>
        <dbReference type="ARBA" id="ARBA00022692"/>
    </source>
</evidence>
<evidence type="ECO:0000256" key="1">
    <source>
        <dbReference type="ARBA" id="ARBA00004651"/>
    </source>
</evidence>
<gene>
    <name evidence="11" type="ORF">BC643_3069</name>
</gene>
<evidence type="ECO:0000256" key="10">
    <source>
        <dbReference type="SAM" id="Phobius"/>
    </source>
</evidence>
<dbReference type="Proteomes" id="UP000283387">
    <property type="component" value="Unassembled WGS sequence"/>
</dbReference>
<dbReference type="PANTHER" id="PTHR36844:SF1">
    <property type="entry name" value="PROTEASE PRSW"/>
    <property type="match status" value="1"/>
</dbReference>
<comment type="subcellular location">
    <subcellularLocation>
        <location evidence="1">Cell membrane</location>
        <topology evidence="1">Multi-pass membrane protein</topology>
    </subcellularLocation>
</comment>
<feature type="transmembrane region" description="Helical" evidence="10">
    <location>
        <begin position="190"/>
        <end position="208"/>
    </location>
</feature>
<dbReference type="Pfam" id="PF13367">
    <property type="entry name" value="PrsW-protease"/>
    <property type="match status" value="1"/>
</dbReference>
<keyword evidence="9 10" id="KW-0472">Membrane</keyword>
<dbReference type="GO" id="GO:0006508">
    <property type="term" value="P:proteolysis"/>
    <property type="evidence" value="ECO:0007669"/>
    <property type="project" value="UniProtKB-KW"/>
</dbReference>
<feature type="transmembrane region" description="Helical" evidence="10">
    <location>
        <begin position="33"/>
        <end position="55"/>
    </location>
</feature>
<evidence type="ECO:0000256" key="3">
    <source>
        <dbReference type="ARBA" id="ARBA00018997"/>
    </source>
</evidence>
<proteinExistence type="inferred from homology"/>
<feature type="transmembrane region" description="Helical" evidence="10">
    <location>
        <begin position="6"/>
        <end position="21"/>
    </location>
</feature>
<dbReference type="InterPro" id="IPR026898">
    <property type="entry name" value="PrsW"/>
</dbReference>
<keyword evidence="8 10" id="KW-1133">Transmembrane helix</keyword>
<feature type="transmembrane region" description="Helical" evidence="10">
    <location>
        <begin position="135"/>
        <end position="153"/>
    </location>
</feature>
<protein>
    <recommendedName>
        <fullName evidence="3">Protease PrsW</fullName>
    </recommendedName>
</protein>
<evidence type="ECO:0000256" key="5">
    <source>
        <dbReference type="ARBA" id="ARBA00022670"/>
    </source>
</evidence>
<dbReference type="EMBL" id="RAPN01000001">
    <property type="protein sequence ID" value="RKD92692.1"/>
    <property type="molecule type" value="Genomic_DNA"/>
</dbReference>
<dbReference type="OrthoDB" id="5504276at2"/>
<reference evidence="11 12" key="1">
    <citation type="submission" date="2018-09" db="EMBL/GenBank/DDBJ databases">
        <title>Genomic Encyclopedia of Archaeal and Bacterial Type Strains, Phase II (KMG-II): from individual species to whole genera.</title>
        <authorList>
            <person name="Goeker M."/>
        </authorList>
    </citation>
    <scope>NUCLEOTIDE SEQUENCE [LARGE SCALE GENOMIC DNA]</scope>
    <source>
        <strain evidence="11 12">DSM 27148</strain>
    </source>
</reference>
<evidence type="ECO:0000313" key="11">
    <source>
        <dbReference type="EMBL" id="RKD92692.1"/>
    </source>
</evidence>
<name>A0A419WBA4_9BACT</name>